<evidence type="ECO:0000313" key="5">
    <source>
        <dbReference type="EMBL" id="SEC00428.1"/>
    </source>
</evidence>
<dbReference type="RefSeq" id="WP_082723978.1">
    <property type="nucleotide sequence ID" value="NZ_FNSN01000003.1"/>
</dbReference>
<keyword evidence="6" id="KW-1185">Reference proteome</keyword>
<gene>
    <name evidence="5" type="ORF">SAMN04489745_1821</name>
</gene>
<accession>A0A1H4NZY4</accession>
<dbReference type="EMBL" id="FNSN01000003">
    <property type="protein sequence ID" value="SEC00428.1"/>
    <property type="molecule type" value="Genomic_DNA"/>
</dbReference>
<evidence type="ECO:0000259" key="4">
    <source>
        <dbReference type="SMART" id="SM00829"/>
    </source>
</evidence>
<feature type="domain" description="Enoyl reductase (ER)" evidence="4">
    <location>
        <begin position="11"/>
        <end position="313"/>
    </location>
</feature>
<keyword evidence="1" id="KW-0521">NADP</keyword>
<proteinExistence type="predicted"/>
<evidence type="ECO:0000256" key="1">
    <source>
        <dbReference type="ARBA" id="ARBA00022857"/>
    </source>
</evidence>
<dbReference type="SMART" id="SM00829">
    <property type="entry name" value="PKS_ER"/>
    <property type="match status" value="1"/>
</dbReference>
<dbReference type="PANTHER" id="PTHR48106:SF13">
    <property type="entry name" value="QUINONE OXIDOREDUCTASE-RELATED"/>
    <property type="match status" value="1"/>
</dbReference>
<dbReference type="GO" id="GO:0003960">
    <property type="term" value="F:quinone reductase (NADPH) activity"/>
    <property type="evidence" value="ECO:0007669"/>
    <property type="project" value="TreeGrafter"/>
</dbReference>
<organism evidence="5 6">
    <name type="scientific">Arthrobacter woluwensis</name>
    <dbReference type="NCBI Taxonomy" id="156980"/>
    <lineage>
        <taxon>Bacteria</taxon>
        <taxon>Bacillati</taxon>
        <taxon>Actinomycetota</taxon>
        <taxon>Actinomycetes</taxon>
        <taxon>Micrococcales</taxon>
        <taxon>Micrococcaceae</taxon>
        <taxon>Arthrobacter</taxon>
    </lineage>
</organism>
<dbReference type="GO" id="GO:0005829">
    <property type="term" value="C:cytosol"/>
    <property type="evidence" value="ECO:0007669"/>
    <property type="project" value="TreeGrafter"/>
</dbReference>
<dbReference type="CDD" id="cd05289">
    <property type="entry name" value="MDR_like_2"/>
    <property type="match status" value="1"/>
</dbReference>
<dbReference type="AlphaFoldDB" id="A0A1H4NZY4"/>
<feature type="region of interest" description="Disordered" evidence="3">
    <location>
        <begin position="315"/>
        <end position="336"/>
    </location>
</feature>
<dbReference type="Gene3D" id="3.90.180.10">
    <property type="entry name" value="Medium-chain alcohol dehydrogenases, catalytic domain"/>
    <property type="match status" value="1"/>
</dbReference>
<dbReference type="GO" id="GO:0070402">
    <property type="term" value="F:NADPH binding"/>
    <property type="evidence" value="ECO:0007669"/>
    <property type="project" value="TreeGrafter"/>
</dbReference>
<dbReference type="STRING" id="156980.SAMN04489745_1821"/>
<dbReference type="InterPro" id="IPR020843">
    <property type="entry name" value="ER"/>
</dbReference>
<keyword evidence="2" id="KW-0560">Oxidoreductase</keyword>
<dbReference type="Pfam" id="PF08240">
    <property type="entry name" value="ADH_N"/>
    <property type="match status" value="1"/>
</dbReference>
<dbReference type="GO" id="GO:0035925">
    <property type="term" value="F:mRNA 3'-UTR AU-rich region binding"/>
    <property type="evidence" value="ECO:0007669"/>
    <property type="project" value="TreeGrafter"/>
</dbReference>
<dbReference type="InterPro" id="IPR011032">
    <property type="entry name" value="GroES-like_sf"/>
</dbReference>
<dbReference type="InterPro" id="IPR036291">
    <property type="entry name" value="NAD(P)-bd_dom_sf"/>
</dbReference>
<dbReference type="SUPFAM" id="SSF51735">
    <property type="entry name" value="NAD(P)-binding Rossmann-fold domains"/>
    <property type="match status" value="1"/>
</dbReference>
<evidence type="ECO:0000313" key="6">
    <source>
        <dbReference type="Proteomes" id="UP000182652"/>
    </source>
</evidence>
<dbReference type="SUPFAM" id="SSF50129">
    <property type="entry name" value="GroES-like"/>
    <property type="match status" value="1"/>
</dbReference>
<evidence type="ECO:0000256" key="3">
    <source>
        <dbReference type="SAM" id="MobiDB-lite"/>
    </source>
</evidence>
<dbReference type="PANTHER" id="PTHR48106">
    <property type="entry name" value="QUINONE OXIDOREDUCTASE PIG3-RELATED"/>
    <property type="match status" value="1"/>
</dbReference>
<sequence length="336" mass="34465">MAWHWIASAWGSPEGWEFREYAPTKPGPGEVTIAVRAAGVNPADAKHVAAPRPGQQLPVAIGYEVAGTVVAVGPGATAVTGPVSVGDEVLAFRVRGGYATELTVPAEKVLHRPASLDVEEAANLLLAGTTAAEMLHTVGATAGETILLHGASGAVGSIVLQLAALRGITVIGTASEARAEDVRALGGIPVAYGTGLRDRVEEAIRSLRRSGIDAALDAAGTDEAVEVSLSLVSDRQRIVTVAAPRQAEDHGFPALAGTKPESAAFRDAAREDLVTLAGRGLLRVPLSRSYPLSEAPEAHRFLSTGHPGGKLTLVPGPESGVTEAHAGSHDRSGSDL</sequence>
<evidence type="ECO:0000256" key="2">
    <source>
        <dbReference type="ARBA" id="ARBA00023002"/>
    </source>
</evidence>
<dbReference type="Gene3D" id="3.40.50.720">
    <property type="entry name" value="NAD(P)-binding Rossmann-like Domain"/>
    <property type="match status" value="1"/>
</dbReference>
<protein>
    <submittedName>
        <fullName evidence="5">NADPH:quinone reductase</fullName>
    </submittedName>
</protein>
<name>A0A1H4NZY4_9MICC</name>
<feature type="compositionally biased region" description="Basic and acidic residues" evidence="3">
    <location>
        <begin position="326"/>
        <end position="336"/>
    </location>
</feature>
<dbReference type="Proteomes" id="UP000182652">
    <property type="component" value="Unassembled WGS sequence"/>
</dbReference>
<reference evidence="5 6" key="1">
    <citation type="submission" date="2016-10" db="EMBL/GenBank/DDBJ databases">
        <authorList>
            <person name="de Groot N.N."/>
        </authorList>
    </citation>
    <scope>NUCLEOTIDE SEQUENCE [LARGE SCALE GENOMIC DNA]</scope>
    <source>
        <strain evidence="5 6">DSM 10495</strain>
    </source>
</reference>
<dbReference type="Pfam" id="PF13602">
    <property type="entry name" value="ADH_zinc_N_2"/>
    <property type="match status" value="1"/>
</dbReference>
<dbReference type="InterPro" id="IPR013154">
    <property type="entry name" value="ADH-like_N"/>
</dbReference>